<protein>
    <submittedName>
        <fullName evidence="3">C4-dicarboxylate ABC transporter substrate-binding protein</fullName>
    </submittedName>
</protein>
<dbReference type="InterPro" id="IPR042100">
    <property type="entry name" value="Bug_dom1"/>
</dbReference>
<keyword evidence="4" id="KW-1185">Reference proteome</keyword>
<comment type="caution">
    <text evidence="3">The sequence shown here is derived from an EMBL/GenBank/DDBJ whole genome shotgun (WGS) entry which is preliminary data.</text>
</comment>
<dbReference type="InterPro" id="IPR005064">
    <property type="entry name" value="BUG"/>
</dbReference>
<dbReference type="Gene3D" id="3.40.190.10">
    <property type="entry name" value="Periplasmic binding protein-like II"/>
    <property type="match status" value="1"/>
</dbReference>
<dbReference type="CDD" id="cd07012">
    <property type="entry name" value="PBP2_Bug_TTT"/>
    <property type="match status" value="1"/>
</dbReference>
<gene>
    <name evidence="3" type="ORF">IC63_12590</name>
</gene>
<dbReference type="Gene3D" id="3.40.190.150">
    <property type="entry name" value="Bordetella uptake gene, domain 1"/>
    <property type="match status" value="1"/>
</dbReference>
<dbReference type="OrthoDB" id="9780943at2"/>
<evidence type="ECO:0000313" key="4">
    <source>
        <dbReference type="Proteomes" id="UP000029917"/>
    </source>
</evidence>
<proteinExistence type="inferred from homology"/>
<keyword evidence="2" id="KW-0732">Signal</keyword>
<name>A0A099F070_9RHOB</name>
<evidence type="ECO:0000256" key="2">
    <source>
        <dbReference type="SAM" id="SignalP"/>
    </source>
</evidence>
<dbReference type="PIRSF" id="PIRSF017082">
    <property type="entry name" value="YflP"/>
    <property type="match status" value="1"/>
</dbReference>
<organism evidence="3 4">
    <name type="scientific">Paracoccus sphaerophysae</name>
    <dbReference type="NCBI Taxonomy" id="690417"/>
    <lineage>
        <taxon>Bacteria</taxon>
        <taxon>Pseudomonadati</taxon>
        <taxon>Pseudomonadota</taxon>
        <taxon>Alphaproteobacteria</taxon>
        <taxon>Rhodobacterales</taxon>
        <taxon>Paracoccaceae</taxon>
        <taxon>Paracoccus</taxon>
    </lineage>
</organism>
<dbReference type="EMBL" id="JRKS01000045">
    <property type="protein sequence ID" value="KGJ04070.1"/>
    <property type="molecule type" value="Genomic_DNA"/>
</dbReference>
<dbReference type="Proteomes" id="UP000029917">
    <property type="component" value="Unassembled WGS sequence"/>
</dbReference>
<evidence type="ECO:0000313" key="3">
    <source>
        <dbReference type="EMBL" id="KGJ04070.1"/>
    </source>
</evidence>
<dbReference type="PANTHER" id="PTHR42928">
    <property type="entry name" value="TRICARBOXYLATE-BINDING PROTEIN"/>
    <property type="match status" value="1"/>
</dbReference>
<accession>A0A099F070</accession>
<dbReference type="PANTHER" id="PTHR42928:SF3">
    <property type="entry name" value="UPF0065 PROTEIN YFLP"/>
    <property type="match status" value="1"/>
</dbReference>
<dbReference type="AlphaFoldDB" id="A0A099F070"/>
<evidence type="ECO:0000256" key="1">
    <source>
        <dbReference type="ARBA" id="ARBA00006987"/>
    </source>
</evidence>
<comment type="similarity">
    <text evidence="1">Belongs to the UPF0065 (bug) family.</text>
</comment>
<feature type="signal peptide" evidence="2">
    <location>
        <begin position="1"/>
        <end position="24"/>
    </location>
</feature>
<reference evidence="3 4" key="1">
    <citation type="submission" date="2014-09" db="EMBL/GenBank/DDBJ databases">
        <authorList>
            <person name="McGinnis J.M."/>
            <person name="Wolfgang W.J."/>
        </authorList>
    </citation>
    <scope>NUCLEOTIDE SEQUENCE [LARGE SCALE GENOMIC DNA]</scope>
    <source>
        <strain evidence="3 4">HAMBI 3106</strain>
    </source>
</reference>
<reference evidence="3 4" key="2">
    <citation type="submission" date="2014-10" db="EMBL/GenBank/DDBJ databases">
        <title>Paracoccus sanguinis sp. nov., isolated from clinical specimens of New York State patients.</title>
        <authorList>
            <person name="Mingle L.A."/>
            <person name="Cole J.A."/>
            <person name="Lapierre P."/>
            <person name="Musser K.A."/>
        </authorList>
    </citation>
    <scope>NUCLEOTIDE SEQUENCE [LARGE SCALE GENOMIC DNA]</scope>
    <source>
        <strain evidence="3 4">HAMBI 3106</strain>
    </source>
</reference>
<dbReference type="Pfam" id="PF03401">
    <property type="entry name" value="TctC"/>
    <property type="match status" value="1"/>
</dbReference>
<dbReference type="STRING" id="690417.IC63_12590"/>
<feature type="chain" id="PRO_5001954632" evidence="2">
    <location>
        <begin position="25"/>
        <end position="321"/>
    </location>
</feature>
<dbReference type="SUPFAM" id="SSF53850">
    <property type="entry name" value="Periplasmic binding protein-like II"/>
    <property type="match status" value="1"/>
</dbReference>
<sequence length="321" mass="32639">MSFITRRLAAACLAAATLISPAAAQDLTDLTITAPAGAGGGWDSLARSLQDTMMKTGAVKNAQVMNVPGAGGTVGLAQFSQSAKGAKDQLLVGGLVMVGAIITNKSPVNLTNVTPMARLTSDPMVVVVPKDSEVQSLADLTAKIKEDVGSTVWAGGSAGGADHILAGLITQAAGGDPAKVNYVAYSGGGEALAALLGGQVTAGISGYGEFQGQIESGDLRALAISYGEPVDGIAAQPLKAQGLDVVMENWRGVFAGPDIADADKAALAAAIEKTVKSPEWAEVLKARGWTDSYLPADEFKAFVDAENTRITEVLKSIGLAK</sequence>
<dbReference type="RefSeq" id="WP_036720791.1">
    <property type="nucleotide sequence ID" value="NZ_JRKS01000045.1"/>
</dbReference>